<dbReference type="EMBL" id="JAACFV010000230">
    <property type="protein sequence ID" value="KAF7502656.1"/>
    <property type="molecule type" value="Genomic_DNA"/>
</dbReference>
<dbReference type="AlphaFoldDB" id="A0A8H7A8P9"/>
<gene>
    <name evidence="1" type="ORF">GJ744_005392</name>
</gene>
<dbReference type="OrthoDB" id="5372935at2759"/>
<comment type="caution">
    <text evidence="1">The sequence shown here is derived from an EMBL/GenBank/DDBJ whole genome shotgun (WGS) entry which is preliminary data.</text>
</comment>
<name>A0A8H7A8P9_9EURO</name>
<dbReference type="PANTHER" id="PTHR42085">
    <property type="entry name" value="F-BOX DOMAIN-CONTAINING PROTEIN"/>
    <property type="match status" value="1"/>
</dbReference>
<evidence type="ECO:0000313" key="1">
    <source>
        <dbReference type="EMBL" id="KAF7502656.1"/>
    </source>
</evidence>
<keyword evidence="2" id="KW-1185">Reference proteome</keyword>
<evidence type="ECO:0000313" key="2">
    <source>
        <dbReference type="Proteomes" id="UP000606974"/>
    </source>
</evidence>
<protein>
    <recommendedName>
        <fullName evidence="3">F-box domain-containing protein</fullName>
    </recommendedName>
</protein>
<proteinExistence type="predicted"/>
<dbReference type="PANTHER" id="PTHR42085:SF2">
    <property type="entry name" value="F-BOX DOMAIN-CONTAINING PROTEIN"/>
    <property type="match status" value="1"/>
</dbReference>
<reference evidence="1" key="1">
    <citation type="submission" date="2020-02" db="EMBL/GenBank/DDBJ databases">
        <authorList>
            <person name="Palmer J.M."/>
        </authorList>
    </citation>
    <scope>NUCLEOTIDE SEQUENCE</scope>
    <source>
        <strain evidence="1">EPUS1.4</strain>
        <tissue evidence="1">Thallus</tissue>
    </source>
</reference>
<dbReference type="InterPro" id="IPR038883">
    <property type="entry name" value="AN11006-like"/>
</dbReference>
<accession>A0A8H7A8P9</accession>
<evidence type="ECO:0008006" key="3">
    <source>
        <dbReference type="Google" id="ProtNLM"/>
    </source>
</evidence>
<organism evidence="1 2">
    <name type="scientific">Endocarpon pusillum</name>
    <dbReference type="NCBI Taxonomy" id="364733"/>
    <lineage>
        <taxon>Eukaryota</taxon>
        <taxon>Fungi</taxon>
        <taxon>Dikarya</taxon>
        <taxon>Ascomycota</taxon>
        <taxon>Pezizomycotina</taxon>
        <taxon>Eurotiomycetes</taxon>
        <taxon>Chaetothyriomycetidae</taxon>
        <taxon>Verrucariales</taxon>
        <taxon>Verrucariaceae</taxon>
        <taxon>Endocarpon</taxon>
    </lineage>
</organism>
<dbReference type="Proteomes" id="UP000606974">
    <property type="component" value="Unassembled WGS sequence"/>
</dbReference>
<sequence length="305" mass="35258">MDTSMPSSSTQTIKKPFPILDLPPEIRLIVLGIMLVPPRMLVDLGKYDPKFGRPGWKVLLACKQLYEEGRHLLYSQNVFYLSRIHHGGDPFTPFFWESLNSAAEESLARIQRVAVDLDIQESFVLWSQVTQIISYLYNSAPGLRAFRPAELIVTDLQLRWWRPEGKEYFVDGDNKKARLDAITSEECASVRDPNTRPLQERCALDERDSKILFHIHALNLRDFVLATLAELQKLDPALMHVYVASARGHPNESRRRWILIFSSKKRAPYHLSTVFSTLICRLEVDVERKRVRVAQKHDYKIEETA</sequence>